<dbReference type="AlphaFoldDB" id="A0A177L6L7"/>
<keyword evidence="2" id="KW-0732">Signal</keyword>
<evidence type="ECO:0000256" key="2">
    <source>
        <dbReference type="SAM" id="SignalP"/>
    </source>
</evidence>
<feature type="chain" id="PRO_5008066669" evidence="2">
    <location>
        <begin position="20"/>
        <end position="426"/>
    </location>
</feature>
<dbReference type="PANTHER" id="PTHR30032:SF4">
    <property type="entry name" value="AMIDASE ENHANCER"/>
    <property type="match status" value="1"/>
</dbReference>
<dbReference type="GO" id="GO:0030288">
    <property type="term" value="C:outer membrane-bounded periplasmic space"/>
    <property type="evidence" value="ECO:0007669"/>
    <property type="project" value="TreeGrafter"/>
</dbReference>
<evidence type="ECO:0000313" key="3">
    <source>
        <dbReference type="EMBL" id="OAH60835.1"/>
    </source>
</evidence>
<dbReference type="Proteomes" id="UP000076935">
    <property type="component" value="Unassembled WGS sequence"/>
</dbReference>
<organism evidence="3 4">
    <name type="scientific">Domibacillus aminovorans</name>
    <dbReference type="NCBI Taxonomy" id="29332"/>
    <lineage>
        <taxon>Bacteria</taxon>
        <taxon>Bacillati</taxon>
        <taxon>Bacillota</taxon>
        <taxon>Bacilli</taxon>
        <taxon>Bacillales</taxon>
        <taxon>Bacillaceae</taxon>
        <taxon>Domibacillus</taxon>
    </lineage>
</organism>
<protein>
    <submittedName>
        <fullName evidence="3">ArsR family transcriptional regulator</fullName>
    </submittedName>
</protein>
<sequence length="426" mass="46009">MKKGLKGFVLVAALSTALAACSNNDSNNMDDQNMDGMDHENMDEEGKKSSGISDEKLAEFAAAPEKLNENAQENLLTTNTKNTTRLNTQNPVQASILASQTIWPATHEENQPGTVILVPKDNWQVGLAAADLIHHPNNGPVLLTDKNELAAETLNEIKRLNPIGNEEGTQVMVMGDISDSVTNQLADYKVEAIEGTDPAQFAAAVDEKYAAVSGGEYPESVIIVSADEEAKAYSIPAINWIAHMPEPVLYVTKDGIPEETKKALQKRKEATLYILGPESIVSKETERELGDYGAVTRIAGEDPVSNSIEFAKFKDEETSFGWGLTEPGHGVSFVSSATPDLALTGAPFSHLGKHAPVIWLEDGQVTEPVYNFLATIKPTFQDDPTQGPYNHGFIIGGQEAISFETQGIIDEKLEIVQADGEGHEGH</sequence>
<comment type="caution">
    <text evidence="3">The sequence shown here is derived from an EMBL/GenBank/DDBJ whole genome shotgun (WGS) entry which is preliminary data.</text>
</comment>
<feature type="compositionally biased region" description="Low complexity" evidence="1">
    <location>
        <begin position="22"/>
        <end position="35"/>
    </location>
</feature>
<reference evidence="3 4" key="1">
    <citation type="submission" date="2016-01" db="EMBL/GenBank/DDBJ databases">
        <title>Investigation of taxonomic status of Bacillus aminovorans.</title>
        <authorList>
            <person name="Verma A."/>
            <person name="Pal Y."/>
            <person name="Krishnamurthi S."/>
        </authorList>
    </citation>
    <scope>NUCLEOTIDE SEQUENCE [LARGE SCALE GENOMIC DNA]</scope>
    <source>
        <strain evidence="3 4">DSM 1314</strain>
    </source>
</reference>
<dbReference type="PANTHER" id="PTHR30032">
    <property type="entry name" value="N-ACETYLMURAMOYL-L-ALANINE AMIDASE-RELATED"/>
    <property type="match status" value="1"/>
</dbReference>
<evidence type="ECO:0000256" key="1">
    <source>
        <dbReference type="SAM" id="MobiDB-lite"/>
    </source>
</evidence>
<feature type="region of interest" description="Disordered" evidence="1">
    <location>
        <begin position="22"/>
        <end position="52"/>
    </location>
</feature>
<feature type="signal peptide" evidence="2">
    <location>
        <begin position="1"/>
        <end position="19"/>
    </location>
</feature>
<evidence type="ECO:0000313" key="4">
    <source>
        <dbReference type="Proteomes" id="UP000076935"/>
    </source>
</evidence>
<dbReference type="STRING" id="29332.AWH48_13955"/>
<keyword evidence="4" id="KW-1185">Reference proteome</keyword>
<dbReference type="RefSeq" id="WP_063965850.1">
    <property type="nucleotide sequence ID" value="NZ_JBCNAN010000002.1"/>
</dbReference>
<feature type="compositionally biased region" description="Basic and acidic residues" evidence="1">
    <location>
        <begin position="36"/>
        <end position="52"/>
    </location>
</feature>
<name>A0A177L6L7_9BACI</name>
<dbReference type="InterPro" id="IPR051922">
    <property type="entry name" value="Bact_Sporulation_Assoc"/>
</dbReference>
<dbReference type="PROSITE" id="PS51257">
    <property type="entry name" value="PROKAR_LIPOPROTEIN"/>
    <property type="match status" value="1"/>
</dbReference>
<proteinExistence type="predicted"/>
<gene>
    <name evidence="3" type="ORF">AWH49_15415</name>
</gene>
<dbReference type="EMBL" id="LQWY01000031">
    <property type="protein sequence ID" value="OAH60835.1"/>
    <property type="molecule type" value="Genomic_DNA"/>
</dbReference>
<accession>A0A177L6L7</accession>